<keyword evidence="3" id="KW-1185">Reference proteome</keyword>
<dbReference type="InterPro" id="IPR005312">
    <property type="entry name" value="DUF1759"/>
</dbReference>
<dbReference type="EMBL" id="UYYG01001162">
    <property type="protein sequence ID" value="VDN57746.1"/>
    <property type="molecule type" value="Genomic_DNA"/>
</dbReference>
<gene>
    <name evidence="1" type="ORF">DME_LOCUS7719</name>
</gene>
<evidence type="ECO:0000313" key="4">
    <source>
        <dbReference type="WBParaSite" id="DME_0000371401-mRNA-1"/>
    </source>
</evidence>
<evidence type="ECO:0000313" key="3">
    <source>
        <dbReference type="Proteomes" id="UP000274756"/>
    </source>
</evidence>
<dbReference type="STRING" id="318479.A0A0N4U9F6"/>
<sequence length="352" mass="40724">MSPKGDFPKGIVVKLDEIEQLKSDISQLAQCVSNGIKEWEALINDPLNANRDADTEEYKLMAANPNGYLRLVRKRRISCLEGEAKELVEGFAMDGGSYRNVWEILESRYGDKSIIIEELYKELRELNPKTKDIKEIRKDLQRIFCQLTSLGENINNNSILSMAQAKLPIYVLKRVLKEKRKCSTRDMSELRNVMKACEEEELLLNKMLRSGDKEKLPKHKTINNFKEENSHTVIIELQGQQETCRSLLTFTVLIEQDLSQFWALETIGIAGPIDLIDDEEAYEFEKSVRRNDQGRYAISWPWKSPDPKIEFGRLTSIWNKLLKDASLRHQYDQIFKEQLDDKIIEPGPSKTP</sequence>
<evidence type="ECO:0000313" key="2">
    <source>
        <dbReference type="Proteomes" id="UP000038040"/>
    </source>
</evidence>
<dbReference type="OrthoDB" id="5984724at2759"/>
<dbReference type="WBParaSite" id="DME_0000371401-mRNA-1">
    <property type="protein sequence ID" value="DME_0000371401-mRNA-1"/>
    <property type="gene ID" value="DME_0000371401"/>
</dbReference>
<dbReference type="Proteomes" id="UP000038040">
    <property type="component" value="Unplaced"/>
</dbReference>
<name>A0A0N4U9F6_DRAME</name>
<accession>A0A0N4U9F6</accession>
<organism evidence="2 4">
    <name type="scientific">Dracunculus medinensis</name>
    <name type="common">Guinea worm</name>
    <dbReference type="NCBI Taxonomy" id="318479"/>
    <lineage>
        <taxon>Eukaryota</taxon>
        <taxon>Metazoa</taxon>
        <taxon>Ecdysozoa</taxon>
        <taxon>Nematoda</taxon>
        <taxon>Chromadorea</taxon>
        <taxon>Rhabditida</taxon>
        <taxon>Spirurina</taxon>
        <taxon>Dracunculoidea</taxon>
        <taxon>Dracunculidae</taxon>
        <taxon>Dracunculus</taxon>
    </lineage>
</organism>
<protein>
    <submittedName>
        <fullName evidence="4">CARD domain-containing protein</fullName>
    </submittedName>
</protein>
<proteinExistence type="predicted"/>
<dbReference type="Pfam" id="PF03564">
    <property type="entry name" value="DUF1759"/>
    <property type="match status" value="1"/>
</dbReference>
<reference evidence="1 3" key="2">
    <citation type="submission" date="2018-11" db="EMBL/GenBank/DDBJ databases">
        <authorList>
            <consortium name="Pathogen Informatics"/>
        </authorList>
    </citation>
    <scope>NUCLEOTIDE SEQUENCE [LARGE SCALE GENOMIC DNA]</scope>
</reference>
<evidence type="ECO:0000313" key="1">
    <source>
        <dbReference type="EMBL" id="VDN57746.1"/>
    </source>
</evidence>
<dbReference type="AlphaFoldDB" id="A0A0N4U9F6"/>
<reference evidence="4" key="1">
    <citation type="submission" date="2017-02" db="UniProtKB">
        <authorList>
            <consortium name="WormBaseParasite"/>
        </authorList>
    </citation>
    <scope>IDENTIFICATION</scope>
</reference>
<dbReference type="Proteomes" id="UP000274756">
    <property type="component" value="Unassembled WGS sequence"/>
</dbReference>